<protein>
    <submittedName>
        <fullName evidence="3">Uncharacterized protein</fullName>
    </submittedName>
</protein>
<organism evidence="3 4">
    <name type="scientific">Streptomyces hygroscopicus</name>
    <dbReference type="NCBI Taxonomy" id="1912"/>
    <lineage>
        <taxon>Bacteria</taxon>
        <taxon>Bacillati</taxon>
        <taxon>Actinomycetota</taxon>
        <taxon>Actinomycetes</taxon>
        <taxon>Kitasatosporales</taxon>
        <taxon>Streptomycetaceae</taxon>
        <taxon>Streptomyces</taxon>
        <taxon>Streptomyces violaceusniger group</taxon>
    </lineage>
</organism>
<dbReference type="EMBL" id="BNEK01000007">
    <property type="protein sequence ID" value="GHJ34358.1"/>
    <property type="molecule type" value="Genomic_DNA"/>
</dbReference>
<comment type="caution">
    <text evidence="3">The sequence shown here is derived from an EMBL/GenBank/DDBJ whole genome shotgun (WGS) entry which is preliminary data.</text>
</comment>
<reference evidence="3" key="1">
    <citation type="submission" date="2024-05" db="EMBL/GenBank/DDBJ databases">
        <title>Whole genome shotgun sequence of Streptomyces hygroscopicus NBRC 113678.</title>
        <authorList>
            <person name="Komaki H."/>
            <person name="Tamura T."/>
        </authorList>
    </citation>
    <scope>NUCLEOTIDE SEQUENCE</scope>
    <source>
        <strain evidence="3">N11-34</strain>
    </source>
</reference>
<feature type="region of interest" description="Disordered" evidence="1">
    <location>
        <begin position="1"/>
        <end position="49"/>
    </location>
</feature>
<dbReference type="Proteomes" id="UP001054854">
    <property type="component" value="Unassembled WGS sequence"/>
</dbReference>
<sequence length="111" mass="12107">MSIEDTPPNNTSAEDMNDPPGPIVEPDPDPEPQPVPDPIPGPTEPIPYEPQTWYSITWTCRTAGCPNENQELSAPEMYSNDGKTLGVFCGRCNKKGTILTATKLDPQPEPE</sequence>
<evidence type="ECO:0000256" key="1">
    <source>
        <dbReference type="SAM" id="MobiDB-lite"/>
    </source>
</evidence>
<accession>A0ABQ3UFI5</accession>
<feature type="compositionally biased region" description="Pro residues" evidence="1">
    <location>
        <begin position="19"/>
        <end position="48"/>
    </location>
</feature>
<dbReference type="EMBL" id="BNEK01000008">
    <property type="protein sequence ID" value="GHJ34374.1"/>
    <property type="molecule type" value="Genomic_DNA"/>
</dbReference>
<evidence type="ECO:0000313" key="2">
    <source>
        <dbReference type="EMBL" id="GHJ34358.1"/>
    </source>
</evidence>
<dbReference type="RefSeq" id="WP_236260171.1">
    <property type="nucleotide sequence ID" value="NZ_BNEK01000007.1"/>
</dbReference>
<evidence type="ECO:0000313" key="3">
    <source>
        <dbReference type="EMBL" id="GHJ34374.1"/>
    </source>
</evidence>
<keyword evidence="4" id="KW-1185">Reference proteome</keyword>
<name>A0ABQ3UFI5_STRHY</name>
<evidence type="ECO:0000313" key="4">
    <source>
        <dbReference type="Proteomes" id="UP001054854"/>
    </source>
</evidence>
<proteinExistence type="predicted"/>
<gene>
    <name evidence="2" type="ORF">TPA0910_87910</name>
    <name evidence="3" type="ORF">TPA0910_88070</name>
</gene>